<evidence type="ECO:0000256" key="7">
    <source>
        <dbReference type="NCBIfam" id="TIGR01882"/>
    </source>
</evidence>
<feature type="binding site" evidence="9">
    <location>
        <position position="215"/>
    </location>
    <ligand>
        <name>Zn(2+)</name>
        <dbReference type="ChEBI" id="CHEBI:29105"/>
        <label>1</label>
    </ligand>
</feature>
<evidence type="ECO:0000313" key="11">
    <source>
        <dbReference type="EMBL" id="HIU36670.1"/>
    </source>
</evidence>
<proteinExistence type="inferred from homology"/>
<feature type="binding site" evidence="9">
    <location>
        <position position="158"/>
    </location>
    <ligand>
        <name>Zn(2+)</name>
        <dbReference type="ChEBI" id="CHEBI:29105"/>
        <label>2</label>
    </ligand>
</feature>
<reference evidence="11" key="2">
    <citation type="journal article" date="2021" name="PeerJ">
        <title>Extensive microbial diversity within the chicken gut microbiome revealed by metagenomics and culture.</title>
        <authorList>
            <person name="Gilroy R."/>
            <person name="Ravi A."/>
            <person name="Getino M."/>
            <person name="Pursley I."/>
            <person name="Horton D.L."/>
            <person name="Alikhan N.F."/>
            <person name="Baker D."/>
            <person name="Gharbi K."/>
            <person name="Hall N."/>
            <person name="Watson M."/>
            <person name="Adriaenssens E.M."/>
            <person name="Foster-Nyarko E."/>
            <person name="Jarju S."/>
            <person name="Secka A."/>
            <person name="Antonio M."/>
            <person name="Oren A."/>
            <person name="Chaudhuri R.R."/>
            <person name="La Ragione R."/>
            <person name="Hildebrand F."/>
            <person name="Pallen M.J."/>
        </authorList>
    </citation>
    <scope>NUCLEOTIDE SEQUENCE</scope>
    <source>
        <strain evidence="11">7463</strain>
    </source>
</reference>
<comment type="cofactor">
    <cofactor evidence="9">
        <name>Zn(2+)</name>
        <dbReference type="ChEBI" id="CHEBI:29105"/>
    </cofactor>
    <text evidence="9">Binds 2 Zn(2+) ions per subunit.</text>
</comment>
<dbReference type="NCBIfam" id="NF003976">
    <property type="entry name" value="PRK05469.1"/>
    <property type="match status" value="1"/>
</dbReference>
<dbReference type="InterPro" id="IPR011650">
    <property type="entry name" value="Peptidase_M20_dimer"/>
</dbReference>
<dbReference type="PANTHER" id="PTHR42994">
    <property type="entry name" value="PEPTIDASE T"/>
    <property type="match status" value="1"/>
</dbReference>
<evidence type="ECO:0000313" key="12">
    <source>
        <dbReference type="Proteomes" id="UP000824083"/>
    </source>
</evidence>
<reference evidence="11" key="1">
    <citation type="submission" date="2020-10" db="EMBL/GenBank/DDBJ databases">
        <authorList>
            <person name="Gilroy R."/>
        </authorList>
    </citation>
    <scope>NUCLEOTIDE SEQUENCE</scope>
    <source>
        <strain evidence="11">7463</strain>
    </source>
</reference>
<feature type="binding site" evidence="9">
    <location>
        <position position="158"/>
    </location>
    <ligand>
        <name>Zn(2+)</name>
        <dbReference type="ChEBI" id="CHEBI:29105"/>
        <label>1</label>
    </ligand>
</feature>
<dbReference type="SUPFAM" id="SSF55031">
    <property type="entry name" value="Bacterial exopeptidase dimerisation domain"/>
    <property type="match status" value="1"/>
</dbReference>
<comment type="similarity">
    <text evidence="1">Belongs to the peptidase M20B family.</text>
</comment>
<dbReference type="NCBIfam" id="TIGR01882">
    <property type="entry name" value="peptidase-T"/>
    <property type="match status" value="1"/>
</dbReference>
<feature type="binding site" evidence="9">
    <location>
        <position position="96"/>
    </location>
    <ligand>
        <name>Zn(2+)</name>
        <dbReference type="ChEBI" id="CHEBI:29105"/>
        <label>1</label>
    </ligand>
</feature>
<dbReference type="InterPro" id="IPR010161">
    <property type="entry name" value="Peptidase_M20B"/>
</dbReference>
<evidence type="ECO:0000256" key="1">
    <source>
        <dbReference type="ARBA" id="ARBA00009692"/>
    </source>
</evidence>
<dbReference type="PIRSF" id="PIRSF037215">
    <property type="entry name" value="Peptidase_M20B"/>
    <property type="match status" value="1"/>
</dbReference>
<evidence type="ECO:0000256" key="4">
    <source>
        <dbReference type="ARBA" id="ARBA00022801"/>
    </source>
</evidence>
<keyword evidence="11" id="KW-0031">Aminopeptidase</keyword>
<dbReference type="Pfam" id="PF07687">
    <property type="entry name" value="M20_dimer"/>
    <property type="match status" value="1"/>
</dbReference>
<dbReference type="NCBIfam" id="NF009920">
    <property type="entry name" value="PRK13381.1"/>
    <property type="match status" value="1"/>
</dbReference>
<sequence>MLKHNYYGNYTAESFAKLPLILQRFLSYTQYNTTSDPNSTTAPSTEAQVAYAQMLKAEFESVGLTDVRVTDKGIVMAYLPATAGLEDAPAMGMIAHMDTSPEASGEPAKWQVVDYKGGDIVLNKEKNIVLTMERFPGVAKYAGQQLVVTDGTTLLGADDKAGIAIIVETARYFIEHPEVPHAKLCFAVTPDEEVGRGTENFDIDEFGAQYAYTFDGDEEGGFETETFNAAVVKVHFEGLNTHPGSAKNKMVNAIRMAMDFLSRLPAESIPEKTEGHEGFFHPMGISGAVRGVDLKMLIRDHHNFRFEERMNYVRKMVEDMNKVWGDRVTADIKVQYHNLKNYLDKHPAVCELAREAYRRIGVEINEKPVRGGTDGARLSARGLPTPNLFTGGMNYHGIFECLSVTGLERALELGIMLGKMSADVKTLD</sequence>
<protein>
    <recommendedName>
        <fullName evidence="7">Peptidase T</fullName>
        <ecNumber evidence="7">3.4.11.4</ecNumber>
    </recommendedName>
</protein>
<dbReference type="GO" id="GO:0006518">
    <property type="term" value="P:peptide metabolic process"/>
    <property type="evidence" value="ECO:0007669"/>
    <property type="project" value="InterPro"/>
</dbReference>
<keyword evidence="3 9" id="KW-0479">Metal-binding</keyword>
<feature type="domain" description="Peptidase M20 dimerisation" evidence="10">
    <location>
        <begin position="225"/>
        <end position="322"/>
    </location>
</feature>
<dbReference type="EMBL" id="DVMY01000003">
    <property type="protein sequence ID" value="HIU36670.1"/>
    <property type="molecule type" value="Genomic_DNA"/>
</dbReference>
<dbReference type="GO" id="GO:0008237">
    <property type="term" value="F:metallopeptidase activity"/>
    <property type="evidence" value="ECO:0007669"/>
    <property type="project" value="UniProtKB-KW"/>
</dbReference>
<keyword evidence="2" id="KW-0645">Protease</keyword>
<keyword evidence="5 9" id="KW-0862">Zinc</keyword>
<comment type="caution">
    <text evidence="11">The sequence shown here is derived from an EMBL/GenBank/DDBJ whole genome shotgun (WGS) entry which is preliminary data.</text>
</comment>
<evidence type="ECO:0000256" key="9">
    <source>
        <dbReference type="PIRSR" id="PIRSR037215-2"/>
    </source>
</evidence>
<dbReference type="EC" id="3.4.11.4" evidence="7"/>
<dbReference type="PANTHER" id="PTHR42994:SF1">
    <property type="entry name" value="PEPTIDASE T"/>
    <property type="match status" value="1"/>
</dbReference>
<evidence type="ECO:0000259" key="10">
    <source>
        <dbReference type="Pfam" id="PF07687"/>
    </source>
</evidence>
<evidence type="ECO:0000256" key="8">
    <source>
        <dbReference type="PIRSR" id="PIRSR037215-1"/>
    </source>
</evidence>
<dbReference type="InterPro" id="IPR036264">
    <property type="entry name" value="Bact_exopeptidase_dim_dom"/>
</dbReference>
<dbReference type="Gene3D" id="3.40.630.10">
    <property type="entry name" value="Zn peptidases"/>
    <property type="match status" value="1"/>
</dbReference>
<evidence type="ECO:0000256" key="2">
    <source>
        <dbReference type="ARBA" id="ARBA00022670"/>
    </source>
</evidence>
<dbReference type="Gene3D" id="3.30.70.360">
    <property type="match status" value="1"/>
</dbReference>
<evidence type="ECO:0000256" key="3">
    <source>
        <dbReference type="ARBA" id="ARBA00022723"/>
    </source>
</evidence>
<evidence type="ECO:0000256" key="6">
    <source>
        <dbReference type="ARBA" id="ARBA00023049"/>
    </source>
</evidence>
<keyword evidence="6" id="KW-0482">Metalloprotease</keyword>
<dbReference type="GO" id="GO:0006508">
    <property type="term" value="P:proteolysis"/>
    <property type="evidence" value="ECO:0007669"/>
    <property type="project" value="UniProtKB-UniRule"/>
</dbReference>
<name>A0A9D1LEK5_9BURK</name>
<dbReference type="SUPFAM" id="SSF53187">
    <property type="entry name" value="Zn-dependent exopeptidases"/>
    <property type="match status" value="1"/>
</dbReference>
<dbReference type="GO" id="GO:0008270">
    <property type="term" value="F:zinc ion binding"/>
    <property type="evidence" value="ECO:0007669"/>
    <property type="project" value="InterPro"/>
</dbReference>
<dbReference type="Proteomes" id="UP000824083">
    <property type="component" value="Unassembled WGS sequence"/>
</dbReference>
<dbReference type="GO" id="GO:0005829">
    <property type="term" value="C:cytosol"/>
    <property type="evidence" value="ECO:0007669"/>
    <property type="project" value="TreeGrafter"/>
</dbReference>
<keyword evidence="4 11" id="KW-0378">Hydrolase</keyword>
<gene>
    <name evidence="11" type="primary">pepT</name>
    <name evidence="11" type="ORF">IAC56_00075</name>
</gene>
<feature type="binding site" evidence="9">
    <location>
        <position position="396"/>
    </location>
    <ligand>
        <name>Zn(2+)</name>
        <dbReference type="ChEBI" id="CHEBI:29105"/>
        <label>2</label>
    </ligand>
</feature>
<feature type="active site" evidence="8">
    <location>
        <position position="98"/>
    </location>
</feature>
<dbReference type="InterPro" id="IPR002933">
    <property type="entry name" value="Peptidase_M20"/>
</dbReference>
<evidence type="ECO:0000256" key="5">
    <source>
        <dbReference type="ARBA" id="ARBA00022833"/>
    </source>
</evidence>
<dbReference type="AlphaFoldDB" id="A0A9D1LEK5"/>
<organism evidence="11 12">
    <name type="scientific">Candidatus Aphodousia faecigallinarum</name>
    <dbReference type="NCBI Taxonomy" id="2840677"/>
    <lineage>
        <taxon>Bacteria</taxon>
        <taxon>Pseudomonadati</taxon>
        <taxon>Pseudomonadota</taxon>
        <taxon>Betaproteobacteria</taxon>
        <taxon>Burkholderiales</taxon>
        <taxon>Sutterellaceae</taxon>
        <taxon>Sutterellaceae incertae sedis</taxon>
        <taxon>Candidatus Aphodousia</taxon>
    </lineage>
</organism>
<feature type="active site" description="Proton acceptor" evidence="8">
    <location>
        <position position="192"/>
    </location>
</feature>
<dbReference type="InterPro" id="IPR001261">
    <property type="entry name" value="ArgE/DapE_CS"/>
</dbReference>
<feature type="binding site" evidence="9">
    <location>
        <position position="193"/>
    </location>
    <ligand>
        <name>Zn(2+)</name>
        <dbReference type="ChEBI" id="CHEBI:29105"/>
        <label>2</label>
    </ligand>
</feature>
<dbReference type="GO" id="GO:0045148">
    <property type="term" value="F:tripeptide aminopeptidase activity"/>
    <property type="evidence" value="ECO:0007669"/>
    <property type="project" value="UniProtKB-UniRule"/>
</dbReference>
<dbReference type="Pfam" id="PF01546">
    <property type="entry name" value="Peptidase_M20"/>
    <property type="match status" value="1"/>
</dbReference>
<dbReference type="PROSITE" id="PS00759">
    <property type="entry name" value="ARGE_DAPE_CPG2_2"/>
    <property type="match status" value="1"/>
</dbReference>
<accession>A0A9D1LEK5</accession>